<proteinExistence type="inferred from homology"/>
<organism evidence="6 7">
    <name type="scientific">Mesocestoides corti</name>
    <name type="common">Flatworm</name>
    <dbReference type="NCBI Taxonomy" id="53468"/>
    <lineage>
        <taxon>Eukaryota</taxon>
        <taxon>Metazoa</taxon>
        <taxon>Spiralia</taxon>
        <taxon>Lophotrochozoa</taxon>
        <taxon>Platyhelminthes</taxon>
        <taxon>Cestoda</taxon>
        <taxon>Eucestoda</taxon>
        <taxon>Cyclophyllidea</taxon>
        <taxon>Mesocestoididae</taxon>
        <taxon>Mesocestoides</taxon>
    </lineage>
</organism>
<accession>A0A0R3UJP6</accession>
<dbReference type="AlphaFoldDB" id="A0A0R3UJP6"/>
<dbReference type="PANTHER" id="PTHR23402">
    <property type="entry name" value="PROTEASE FAMILY C15 PYROGLUTAMYL-PEPTIDASE I-RELATED"/>
    <property type="match status" value="1"/>
</dbReference>
<sequence length="231" mass="25773">MPFGPKVVVTGFGPFGGVLLNSSTIAVQTLRNRWRSMEPGLSPTIDLIVLPNIEVSYRNVDVVVSEIWNIIKPDLVIHVGVDATSSTIKLETQSGSGPYVLEDVCGLTCDFEDLRGHICTTLSLSEPCALLQSAGYSCCLSTNPGRFLCSYIYHRYENIFNLIVVTLINFRSLERDPNRTLFVHVPTISEIFTPDYLGDFLLLLIISLCKQCGLQITQSLEDYFRKQTTRT</sequence>
<keyword evidence="5" id="KW-0788">Thiol protease</keyword>
<dbReference type="InterPro" id="IPR036440">
    <property type="entry name" value="Peptidase_C15-like_sf"/>
</dbReference>
<evidence type="ECO:0000313" key="6">
    <source>
        <dbReference type="EMBL" id="VDD81746.1"/>
    </source>
</evidence>
<dbReference type="InterPro" id="IPR016125">
    <property type="entry name" value="Peptidase_C15-like"/>
</dbReference>
<dbReference type="Pfam" id="PF01470">
    <property type="entry name" value="Peptidase_C15"/>
    <property type="match status" value="1"/>
</dbReference>
<evidence type="ECO:0000256" key="5">
    <source>
        <dbReference type="ARBA" id="ARBA00022807"/>
    </source>
</evidence>
<reference evidence="6 7" key="1">
    <citation type="submission" date="2018-10" db="EMBL/GenBank/DDBJ databases">
        <authorList>
            <consortium name="Pathogen Informatics"/>
        </authorList>
    </citation>
    <scope>NUCLEOTIDE SEQUENCE [LARGE SCALE GENOMIC DNA]</scope>
</reference>
<dbReference type="OrthoDB" id="407146at2759"/>
<evidence type="ECO:0008006" key="8">
    <source>
        <dbReference type="Google" id="ProtNLM"/>
    </source>
</evidence>
<name>A0A0R3UJP6_MESCO</name>
<evidence type="ECO:0000256" key="2">
    <source>
        <dbReference type="ARBA" id="ARBA00022490"/>
    </source>
</evidence>
<protein>
    <recommendedName>
        <fullName evidence="8">Pyroglutamyl-peptidase I</fullName>
    </recommendedName>
</protein>
<keyword evidence="2" id="KW-0963">Cytoplasm</keyword>
<dbReference type="GO" id="GO:0005829">
    <property type="term" value="C:cytosol"/>
    <property type="evidence" value="ECO:0007669"/>
    <property type="project" value="InterPro"/>
</dbReference>
<dbReference type="Proteomes" id="UP000267029">
    <property type="component" value="Unassembled WGS sequence"/>
</dbReference>
<dbReference type="GO" id="GO:0006508">
    <property type="term" value="P:proteolysis"/>
    <property type="evidence" value="ECO:0007669"/>
    <property type="project" value="UniProtKB-KW"/>
</dbReference>
<gene>
    <name evidence="6" type="ORF">MCOS_LOCUS7749</name>
</gene>
<dbReference type="Gene3D" id="3.40.630.20">
    <property type="entry name" value="Peptidase C15, pyroglutamyl peptidase I-like"/>
    <property type="match status" value="1"/>
</dbReference>
<evidence type="ECO:0000256" key="4">
    <source>
        <dbReference type="ARBA" id="ARBA00022801"/>
    </source>
</evidence>
<evidence type="ECO:0000313" key="7">
    <source>
        <dbReference type="Proteomes" id="UP000267029"/>
    </source>
</evidence>
<keyword evidence="3" id="KW-0645">Protease</keyword>
<evidence type="ECO:0000256" key="1">
    <source>
        <dbReference type="ARBA" id="ARBA00006641"/>
    </source>
</evidence>
<dbReference type="STRING" id="53468.A0A0R3UJP6"/>
<dbReference type="EMBL" id="UXSR01005404">
    <property type="protein sequence ID" value="VDD81746.1"/>
    <property type="molecule type" value="Genomic_DNA"/>
</dbReference>
<dbReference type="InterPro" id="IPR000816">
    <property type="entry name" value="Peptidase_C15"/>
</dbReference>
<comment type="similarity">
    <text evidence="1">Belongs to the peptidase C15 family.</text>
</comment>
<dbReference type="PRINTS" id="PR00706">
    <property type="entry name" value="PYROGLUPTASE"/>
</dbReference>
<dbReference type="SUPFAM" id="SSF53182">
    <property type="entry name" value="Pyrrolidone carboxyl peptidase (pyroglutamate aminopeptidase)"/>
    <property type="match status" value="1"/>
</dbReference>
<dbReference type="GO" id="GO:0016920">
    <property type="term" value="F:pyroglutamyl-peptidase activity"/>
    <property type="evidence" value="ECO:0007669"/>
    <property type="project" value="InterPro"/>
</dbReference>
<dbReference type="PANTHER" id="PTHR23402:SF1">
    <property type="entry name" value="PYROGLUTAMYL-PEPTIDASE I"/>
    <property type="match status" value="1"/>
</dbReference>
<keyword evidence="7" id="KW-1185">Reference proteome</keyword>
<keyword evidence="4" id="KW-0378">Hydrolase</keyword>
<evidence type="ECO:0000256" key="3">
    <source>
        <dbReference type="ARBA" id="ARBA00022670"/>
    </source>
</evidence>